<dbReference type="EC" id="2.7.13.3" evidence="1"/>
<proteinExistence type="predicted"/>
<dbReference type="Proteomes" id="UP000356253">
    <property type="component" value="Unassembled WGS sequence"/>
</dbReference>
<name>A0AC61Y7U6_9FLAO</name>
<accession>A0AC61Y7U6</accession>
<comment type="caution">
    <text evidence="1">The sequence shown here is derived from an EMBL/GenBank/DDBJ whole genome shotgun (WGS) entry which is preliminary data.</text>
</comment>
<evidence type="ECO:0000313" key="1">
    <source>
        <dbReference type="EMBL" id="VVV00429.1"/>
    </source>
</evidence>
<organism evidence="1 2">
    <name type="scientific">Mesonia oceanica</name>
    <dbReference type="NCBI Taxonomy" id="2687242"/>
    <lineage>
        <taxon>Bacteria</taxon>
        <taxon>Pseudomonadati</taxon>
        <taxon>Bacteroidota</taxon>
        <taxon>Flavobacteriia</taxon>
        <taxon>Flavobacteriales</taxon>
        <taxon>Flavobacteriaceae</taxon>
        <taxon>Mesonia</taxon>
    </lineage>
</organism>
<gene>
    <name evidence="1" type="primary">bphP</name>
    <name evidence="1" type="ORF">FVB9532_01699</name>
</gene>
<reference evidence="1" key="1">
    <citation type="submission" date="2019-09" db="EMBL/GenBank/DDBJ databases">
        <authorList>
            <person name="Rodrigo-Torres L."/>
            <person name="Arahal R. D."/>
            <person name="Lucena T."/>
        </authorList>
    </citation>
    <scope>NUCLEOTIDE SEQUENCE</scope>
    <source>
        <strain evidence="1">ISS653</strain>
    </source>
</reference>
<dbReference type="EMBL" id="CABVMM010000006">
    <property type="protein sequence ID" value="VVV00429.1"/>
    <property type="molecule type" value="Genomic_DNA"/>
</dbReference>
<sequence>MQKAARLLKENNKEIIKKWEEKVNSEIEVSQKTSSLALRNQLPHILEDIAEIMERHNDFEPAKNDEEYKKIIKNSLDHGRHRATTTNYTVAEILKEYFVLYRVLTDNLREANVYDESTSSILKYTLEMAMIKSASSFTSAINDMKEKLVGTLAHDIRNPISYAFLALDLLDPEDSPETIEETKKMATSSLNYSLKLIEGLLDAISVEAGEGITLNFEKANIYKDIEWVIEEAKMIFTPEIILTSNSSSIIGVFDGTAIRRMLENLVTNAVKYGDQTHPIQVNVHEFENSFNLTVHNKGIPIPEEKQAEIFNYLEQSKSYNGDGIRSWGIGLSLVKAVTEAHGGEVELTSTKKQGTTFKIKIEKYKNKPGKVKSLITYK</sequence>
<evidence type="ECO:0000313" key="2">
    <source>
        <dbReference type="Proteomes" id="UP000356253"/>
    </source>
</evidence>
<keyword evidence="1" id="KW-0808">Transferase</keyword>
<protein>
    <submittedName>
        <fullName evidence="1">Bacteriophytochrome</fullName>
        <ecNumber evidence="1">2.7.13.3</ecNumber>
    </submittedName>
</protein>
<keyword evidence="2" id="KW-1185">Reference proteome</keyword>